<protein>
    <recommendedName>
        <fullName evidence="4">DUF1648 domain-containing protein</fullName>
    </recommendedName>
</protein>
<evidence type="ECO:0000256" key="1">
    <source>
        <dbReference type="SAM" id="Phobius"/>
    </source>
</evidence>
<feature type="transmembrane region" description="Helical" evidence="1">
    <location>
        <begin position="93"/>
        <end position="116"/>
    </location>
</feature>
<keyword evidence="1" id="KW-0812">Transmembrane</keyword>
<sequence length="117" mass="13616">MKSKIAELLQDDLILKVSQAFIAVNFLFLAIIIWKWRELPPELPLFYSLPRSNEQLTTPFDFLLLPFFSILIFAFHFILAVFIYKWEKLAAKILLISALTISVALLMTFVRIILLIT</sequence>
<feature type="transmembrane region" description="Helical" evidence="1">
    <location>
        <begin position="62"/>
        <end position="84"/>
    </location>
</feature>
<reference evidence="2 3" key="1">
    <citation type="journal article" date="2016" name="Nat. Commun.">
        <title>Thousands of microbial genomes shed light on interconnected biogeochemical processes in an aquifer system.</title>
        <authorList>
            <person name="Anantharaman K."/>
            <person name="Brown C.T."/>
            <person name="Hug L.A."/>
            <person name="Sharon I."/>
            <person name="Castelle C.J."/>
            <person name="Probst A.J."/>
            <person name="Thomas B.C."/>
            <person name="Singh A."/>
            <person name="Wilkins M.J."/>
            <person name="Karaoz U."/>
            <person name="Brodie E.L."/>
            <person name="Williams K.H."/>
            <person name="Hubbard S.S."/>
            <person name="Banfield J.F."/>
        </authorList>
    </citation>
    <scope>NUCLEOTIDE SEQUENCE [LARGE SCALE GENOMIC DNA]</scope>
</reference>
<feature type="transmembrane region" description="Helical" evidence="1">
    <location>
        <begin position="20"/>
        <end position="37"/>
    </location>
</feature>
<evidence type="ECO:0008006" key="4">
    <source>
        <dbReference type="Google" id="ProtNLM"/>
    </source>
</evidence>
<comment type="caution">
    <text evidence="2">The sequence shown here is derived from an EMBL/GenBank/DDBJ whole genome shotgun (WGS) entry which is preliminary data.</text>
</comment>
<dbReference type="AlphaFoldDB" id="A0A1F5YPA2"/>
<evidence type="ECO:0000313" key="3">
    <source>
        <dbReference type="Proteomes" id="UP000176665"/>
    </source>
</evidence>
<keyword evidence="1" id="KW-1133">Transmembrane helix</keyword>
<dbReference type="EMBL" id="MFJA01000078">
    <property type="protein sequence ID" value="OGG02038.1"/>
    <property type="molecule type" value="Genomic_DNA"/>
</dbReference>
<name>A0A1F5YPA2_9BACT</name>
<evidence type="ECO:0000313" key="2">
    <source>
        <dbReference type="EMBL" id="OGG02038.1"/>
    </source>
</evidence>
<dbReference type="STRING" id="1798371.A2W14_06395"/>
<proteinExistence type="predicted"/>
<keyword evidence="1" id="KW-0472">Membrane</keyword>
<gene>
    <name evidence="2" type="ORF">A2W14_06395</name>
</gene>
<dbReference type="Proteomes" id="UP000176665">
    <property type="component" value="Unassembled WGS sequence"/>
</dbReference>
<accession>A0A1F5YPA2</accession>
<organism evidence="2 3">
    <name type="scientific">Candidatus Gottesmanbacteria bacterium RBG_16_37_8</name>
    <dbReference type="NCBI Taxonomy" id="1798371"/>
    <lineage>
        <taxon>Bacteria</taxon>
        <taxon>Candidatus Gottesmaniibacteriota</taxon>
    </lineage>
</organism>